<feature type="compositionally biased region" description="Low complexity" evidence="1">
    <location>
        <begin position="351"/>
        <end position="368"/>
    </location>
</feature>
<feature type="compositionally biased region" description="Basic and acidic residues" evidence="1">
    <location>
        <begin position="289"/>
        <end position="300"/>
    </location>
</feature>
<feature type="region of interest" description="Disordered" evidence="1">
    <location>
        <begin position="234"/>
        <end position="328"/>
    </location>
</feature>
<dbReference type="EMBL" id="JAVLET010000003">
    <property type="protein sequence ID" value="KAL0471551.1"/>
    <property type="molecule type" value="Genomic_DNA"/>
</dbReference>
<name>A0ABR3DFV5_NEUIN</name>
<feature type="region of interest" description="Disordered" evidence="1">
    <location>
        <begin position="340"/>
        <end position="448"/>
    </location>
</feature>
<dbReference type="Proteomes" id="UP001451303">
    <property type="component" value="Unassembled WGS sequence"/>
</dbReference>
<feature type="compositionally biased region" description="Basic residues" evidence="1">
    <location>
        <begin position="481"/>
        <end position="501"/>
    </location>
</feature>
<feature type="region of interest" description="Disordered" evidence="1">
    <location>
        <begin position="473"/>
        <end position="502"/>
    </location>
</feature>
<reference evidence="2 3" key="1">
    <citation type="submission" date="2023-09" db="EMBL/GenBank/DDBJ databases">
        <title>Multi-omics analysis of a traditional fermented food reveals byproduct-associated fungal strains for waste-to-food upcycling.</title>
        <authorList>
            <consortium name="Lawrence Berkeley National Laboratory"/>
            <person name="Rekdal V.M."/>
            <person name="Villalobos-Escobedo J.M."/>
            <person name="Rodriguez-Valeron N."/>
            <person name="Garcia M.O."/>
            <person name="Vasquez D.P."/>
            <person name="Damayanti I."/>
            <person name="Sorensen P.M."/>
            <person name="Baidoo E.E."/>
            <person name="De Carvalho A.C."/>
            <person name="Riley R."/>
            <person name="Lipzen A."/>
            <person name="He G."/>
            <person name="Yan M."/>
            <person name="Haridas S."/>
            <person name="Daum C."/>
            <person name="Yoshinaga Y."/>
            <person name="Ng V."/>
            <person name="Grigoriev I.V."/>
            <person name="Munk R."/>
            <person name="Nuraida L."/>
            <person name="Wijaya C.H."/>
            <person name="Morales P.-C."/>
            <person name="Keasling J.D."/>
        </authorList>
    </citation>
    <scope>NUCLEOTIDE SEQUENCE [LARGE SCALE GENOMIC DNA]</scope>
    <source>
        <strain evidence="2 3">FGSC 2613</strain>
    </source>
</reference>
<sequence>MPHPLEEWLPNDAPWARLSTAVLEKQCTIRNLPTTGHSEDLVQRLSAYSQAERNTSDIKRLYPWLTEPDNRALYQDAEKEAHCVRLQVVRVVDQPVILRFVLNCPEPYLWQRALLPSELQTIYQPSHAIRAFGLNNSEIQIGICMLCFRDYDQSLDKVYHCLQCGRGMHSQCSFNPWRVRKPMREDTCWICYDIEWDIEMFSWRNRVLPAAPSTAPAVPTQHESAVDATRELIQRTEPEDDDSKTLSSSSDEDSEDSNEKGAALSTSIQSNESIPSPDDPALTWKGTTRTREQQQQEKKRQQTALLNLSATPSHVLPALNPGEGNIKPSEVATARNTARIPAGDSASPRESSSAVQALASSAVTTTAQHNRADTTSTSAHDPSIAGSISHAPQVSVNSSTATSTKSADATSAQQTTSIATDNPASPSAPVPTDHSASTPILSSSGTHACGDHTKAMELVLECSRLAKKSVEIRKKSEREAKRRKKHRREMKKTKKKSKKEVKRLEKRIESLEKEVLKALAGPEVV</sequence>
<feature type="compositionally biased region" description="Polar residues" evidence="1">
    <location>
        <begin position="434"/>
        <end position="446"/>
    </location>
</feature>
<accession>A0ABR3DFV5</accession>
<evidence type="ECO:0000313" key="3">
    <source>
        <dbReference type="Proteomes" id="UP001451303"/>
    </source>
</evidence>
<gene>
    <name evidence="2" type="ORF">QR685DRAFT_493989</name>
</gene>
<evidence type="ECO:0000256" key="1">
    <source>
        <dbReference type="SAM" id="MobiDB-lite"/>
    </source>
</evidence>
<comment type="caution">
    <text evidence="2">The sequence shown here is derived from an EMBL/GenBank/DDBJ whole genome shotgun (WGS) entry which is preliminary data.</text>
</comment>
<dbReference type="CDD" id="cd00065">
    <property type="entry name" value="FYVE_like_SF"/>
    <property type="match status" value="1"/>
</dbReference>
<feature type="compositionally biased region" description="Low complexity" evidence="1">
    <location>
        <begin position="398"/>
        <end position="421"/>
    </location>
</feature>
<keyword evidence="3" id="KW-1185">Reference proteome</keyword>
<organism evidence="2 3">
    <name type="scientific">Neurospora intermedia</name>
    <dbReference type="NCBI Taxonomy" id="5142"/>
    <lineage>
        <taxon>Eukaryota</taxon>
        <taxon>Fungi</taxon>
        <taxon>Dikarya</taxon>
        <taxon>Ascomycota</taxon>
        <taxon>Pezizomycotina</taxon>
        <taxon>Sordariomycetes</taxon>
        <taxon>Sordariomycetidae</taxon>
        <taxon>Sordariales</taxon>
        <taxon>Sordariaceae</taxon>
        <taxon>Neurospora</taxon>
    </lineage>
</organism>
<proteinExistence type="predicted"/>
<protein>
    <recommendedName>
        <fullName evidence="4">PHD-type domain-containing protein</fullName>
    </recommendedName>
</protein>
<evidence type="ECO:0000313" key="2">
    <source>
        <dbReference type="EMBL" id="KAL0471551.1"/>
    </source>
</evidence>
<feature type="compositionally biased region" description="Polar residues" evidence="1">
    <location>
        <begin position="264"/>
        <end position="274"/>
    </location>
</feature>
<evidence type="ECO:0008006" key="4">
    <source>
        <dbReference type="Google" id="ProtNLM"/>
    </source>
</evidence>